<sequence length="193" mass="21904">MFLVRILLIILFLFIARSVSSQVDSSFLKFRVADFNLQKVQDDQIKMDNRSSLFVFLSPECPLCKGYMKLFDSIYNQYKEHVNIYGVFPGKAYSTSDIQSFASEYSVHIPLYIDSAMSLTHYLNAAVTPEAVLLNDKNELVYKGAIDNLLEGLGKRKIKATAFYLQDALEQSLNNKTVVIKSIKAVGCKINEY</sequence>
<dbReference type="Gene3D" id="3.40.30.10">
    <property type="entry name" value="Glutaredoxin"/>
    <property type="match status" value="1"/>
</dbReference>
<dbReference type="InterPro" id="IPR047262">
    <property type="entry name" value="PRX-like1"/>
</dbReference>
<dbReference type="InterPro" id="IPR036249">
    <property type="entry name" value="Thioredoxin-like_sf"/>
</dbReference>
<dbReference type="Pfam" id="PF00578">
    <property type="entry name" value="AhpC-TSA"/>
    <property type="match status" value="1"/>
</dbReference>
<dbReference type="SUPFAM" id="SSF52833">
    <property type="entry name" value="Thioredoxin-like"/>
    <property type="match status" value="1"/>
</dbReference>
<proteinExistence type="predicted"/>
<evidence type="ECO:0000313" key="2">
    <source>
        <dbReference type="EMBL" id="MEX6688266.1"/>
    </source>
</evidence>
<reference evidence="2 3" key="1">
    <citation type="submission" date="2023-07" db="EMBL/GenBank/DDBJ databases">
        <authorList>
            <person name="Lian W.-H."/>
        </authorList>
    </citation>
    <scope>NUCLEOTIDE SEQUENCE [LARGE SCALE GENOMIC DNA]</scope>
    <source>
        <strain evidence="2 3">SYSU DXS3180</strain>
    </source>
</reference>
<dbReference type="PANTHER" id="PTHR43640">
    <property type="entry name" value="OS07G0260300 PROTEIN"/>
    <property type="match status" value="1"/>
</dbReference>
<evidence type="ECO:0000259" key="1">
    <source>
        <dbReference type="Pfam" id="PF00578"/>
    </source>
</evidence>
<evidence type="ECO:0000313" key="3">
    <source>
        <dbReference type="Proteomes" id="UP001560573"/>
    </source>
</evidence>
<accession>A0ABV3ZEG4</accession>
<organism evidence="2 3">
    <name type="scientific">Danxiaibacter flavus</name>
    <dbReference type="NCBI Taxonomy" id="3049108"/>
    <lineage>
        <taxon>Bacteria</taxon>
        <taxon>Pseudomonadati</taxon>
        <taxon>Bacteroidota</taxon>
        <taxon>Chitinophagia</taxon>
        <taxon>Chitinophagales</taxon>
        <taxon>Chitinophagaceae</taxon>
        <taxon>Danxiaibacter</taxon>
    </lineage>
</organism>
<dbReference type="EMBL" id="JAULBC010000003">
    <property type="protein sequence ID" value="MEX6688266.1"/>
    <property type="molecule type" value="Genomic_DNA"/>
</dbReference>
<keyword evidence="3" id="KW-1185">Reference proteome</keyword>
<dbReference type="InterPro" id="IPR000866">
    <property type="entry name" value="AhpC/TSA"/>
</dbReference>
<protein>
    <submittedName>
        <fullName evidence="2">Redoxin domain-containing protein</fullName>
    </submittedName>
</protein>
<dbReference type="Proteomes" id="UP001560573">
    <property type="component" value="Unassembled WGS sequence"/>
</dbReference>
<comment type="caution">
    <text evidence="2">The sequence shown here is derived from an EMBL/GenBank/DDBJ whole genome shotgun (WGS) entry which is preliminary data.</text>
</comment>
<gene>
    <name evidence="2" type="ORF">QTN47_12205</name>
</gene>
<name>A0ABV3ZEG4_9BACT</name>
<dbReference type="PANTHER" id="PTHR43640:SF1">
    <property type="entry name" value="THIOREDOXIN-DEPENDENT PEROXIREDOXIN"/>
    <property type="match status" value="1"/>
</dbReference>
<feature type="domain" description="Alkyl hydroperoxide reductase subunit C/ Thiol specific antioxidant" evidence="1">
    <location>
        <begin position="32"/>
        <end position="138"/>
    </location>
</feature>
<dbReference type="RefSeq" id="WP_369329675.1">
    <property type="nucleotide sequence ID" value="NZ_JAULBC010000003.1"/>
</dbReference>